<gene>
    <name evidence="1" type="ORF">CGS58_13170</name>
</gene>
<dbReference type="AlphaFoldDB" id="A0A2A7AM29"/>
<name>A0A2A7AM29_9FIRM</name>
<protein>
    <submittedName>
        <fullName evidence="1">Uncharacterized protein</fullName>
    </submittedName>
</protein>
<sequence>MKWSDCIISAHAAVTDQVSHGGRLKSKRYFVWQEDGTVDFEADGKHVEGCITGTTDLFTQQEFDPWRKALEKSFDASGCIAWRLNSIQYEADRGIWHYEWRWEVTGCG</sequence>
<dbReference type="Proteomes" id="UP000220005">
    <property type="component" value="Unassembled WGS sequence"/>
</dbReference>
<evidence type="ECO:0000313" key="1">
    <source>
        <dbReference type="EMBL" id="PDX80169.1"/>
    </source>
</evidence>
<evidence type="ECO:0000313" key="2">
    <source>
        <dbReference type="Proteomes" id="UP000220005"/>
    </source>
</evidence>
<proteinExistence type="predicted"/>
<dbReference type="EMBL" id="NMTY01000032">
    <property type="protein sequence ID" value="PDX80169.1"/>
    <property type="molecule type" value="Genomic_DNA"/>
</dbReference>
<accession>A0A2A7AM29</accession>
<organism evidence="1 2">
    <name type="scientific">Faecalibacterium prausnitzii</name>
    <dbReference type="NCBI Taxonomy" id="853"/>
    <lineage>
        <taxon>Bacteria</taxon>
        <taxon>Bacillati</taxon>
        <taxon>Bacillota</taxon>
        <taxon>Clostridia</taxon>
        <taxon>Eubacteriales</taxon>
        <taxon>Oscillospiraceae</taxon>
        <taxon>Faecalibacterium</taxon>
    </lineage>
</organism>
<reference evidence="1 2" key="1">
    <citation type="journal article" date="2017" name="Front. Microbiol.">
        <title>New Insights into the Diversity of the Genus Faecalibacterium.</title>
        <authorList>
            <person name="Benevides L."/>
            <person name="Burman S."/>
            <person name="Martin R."/>
            <person name="Robert V."/>
            <person name="Thomas M."/>
            <person name="Miquel S."/>
            <person name="Chain F."/>
            <person name="Sokol H."/>
            <person name="Bermudez-Humaran L.G."/>
            <person name="Morrison M."/>
            <person name="Langella P."/>
            <person name="Azevedo V.A."/>
            <person name="Chatel J.M."/>
            <person name="Soares S."/>
        </authorList>
    </citation>
    <scope>NUCLEOTIDE SEQUENCE [LARGE SCALE GENOMIC DNA]</scope>
    <source>
        <strain evidence="1 2">CNCM I 4575</strain>
    </source>
</reference>
<comment type="caution">
    <text evidence="1">The sequence shown here is derived from an EMBL/GenBank/DDBJ whole genome shotgun (WGS) entry which is preliminary data.</text>
</comment>
<dbReference type="RefSeq" id="WP_097840170.1">
    <property type="nucleotide sequence ID" value="NZ_NMTY01000032.1"/>
</dbReference>